<reference evidence="3" key="2">
    <citation type="submission" date="2010-05" db="EMBL/GenBank/DDBJ databases">
        <authorList>
            <person name="Almeida L.G."/>
            <person name="Nicolas M.F."/>
            <person name="Souza R.C."/>
            <person name="Vasconcelos A.T.R."/>
        </authorList>
    </citation>
    <scope>NUCLEOTIDE SEQUENCE</scope>
</reference>
<evidence type="ECO:0000313" key="4">
    <source>
        <dbReference type="EnsemblMetazoa" id="ADAC004313-PA"/>
    </source>
</evidence>
<evidence type="ECO:0000259" key="2">
    <source>
        <dbReference type="PROSITE" id="PS50011"/>
    </source>
</evidence>
<dbReference type="InterPro" id="IPR000719">
    <property type="entry name" value="Prot_kinase_dom"/>
</dbReference>
<feature type="domain" description="Protein kinase" evidence="2">
    <location>
        <begin position="61"/>
        <end position="327"/>
    </location>
</feature>
<proteinExistence type="predicted"/>
<dbReference type="Proteomes" id="UP000000673">
    <property type="component" value="Unassembled WGS sequence"/>
</dbReference>
<feature type="region of interest" description="Disordered" evidence="1">
    <location>
        <begin position="392"/>
        <end position="412"/>
    </location>
</feature>
<dbReference type="EnsemblMetazoa" id="ADAC004313-RA">
    <property type="protein sequence ID" value="ADAC004313-PA"/>
    <property type="gene ID" value="ADAC004313"/>
</dbReference>
<name>W5JIM2_ANODA</name>
<keyword evidence="3" id="KW-0808">Transferase</keyword>
<evidence type="ECO:0000256" key="1">
    <source>
        <dbReference type="SAM" id="MobiDB-lite"/>
    </source>
</evidence>
<dbReference type="PROSITE" id="PS50011">
    <property type="entry name" value="PROTEIN_KINASE_DOM"/>
    <property type="match status" value="1"/>
</dbReference>
<accession>W5JIM2</accession>
<keyword evidence="3" id="KW-0418">Kinase</keyword>
<dbReference type="InterPro" id="IPR011009">
    <property type="entry name" value="Kinase-like_dom_sf"/>
</dbReference>
<dbReference type="HOGENOM" id="CLU_000288_10_3_1"/>
<dbReference type="OMA" id="NHSWMLD"/>
<feature type="region of interest" description="Disordered" evidence="1">
    <location>
        <begin position="342"/>
        <end position="369"/>
    </location>
</feature>
<dbReference type="FunFam" id="1.10.510.10:FF:000500">
    <property type="entry name" value="serine/threonine-protein kinase SBK1"/>
    <property type="match status" value="1"/>
</dbReference>
<feature type="region of interest" description="Disordered" evidence="1">
    <location>
        <begin position="455"/>
        <end position="529"/>
    </location>
</feature>
<reference evidence="4" key="4">
    <citation type="submission" date="2015-06" db="UniProtKB">
        <authorList>
            <consortium name="EnsemblMetazoa"/>
        </authorList>
    </citation>
    <scope>IDENTIFICATION</scope>
</reference>
<feature type="compositionally biased region" description="Polar residues" evidence="1">
    <location>
        <begin position="493"/>
        <end position="506"/>
    </location>
</feature>
<evidence type="ECO:0000313" key="5">
    <source>
        <dbReference type="Proteomes" id="UP000000673"/>
    </source>
</evidence>
<dbReference type="SMART" id="SM00220">
    <property type="entry name" value="S_TKc"/>
    <property type="match status" value="1"/>
</dbReference>
<dbReference type="Gene3D" id="1.10.510.10">
    <property type="entry name" value="Transferase(Phosphotransferase) domain 1"/>
    <property type="match status" value="1"/>
</dbReference>
<feature type="compositionally biased region" description="Low complexity" evidence="1">
    <location>
        <begin position="507"/>
        <end position="523"/>
    </location>
</feature>
<reference evidence="3" key="3">
    <citation type="journal article" date="2013" name="Nucleic Acids Res.">
        <title>The genome of Anopheles darlingi, the main neotropical malaria vector.</title>
        <authorList>
            <person name="Marinotti O."/>
            <person name="Cerqueira G.C."/>
            <person name="de Almeida L.G."/>
            <person name="Ferro M.I."/>
            <person name="Loreto E.L."/>
            <person name="Zaha A."/>
            <person name="Teixeira S.M."/>
            <person name="Wespiser A.R."/>
            <person name="Almeida E Silva A."/>
            <person name="Schlindwein A.D."/>
            <person name="Pacheco A.C."/>
            <person name="Silva A.L."/>
            <person name="Graveley B.R."/>
            <person name="Walenz B.P."/>
            <person name="Lima Bde A."/>
            <person name="Ribeiro C.A."/>
            <person name="Nunes-Silva C.G."/>
            <person name="de Carvalho C.R."/>
            <person name="Soares C.M."/>
            <person name="de Menezes C.B."/>
            <person name="Matiolli C."/>
            <person name="Caffrey D."/>
            <person name="Araujo D.A."/>
            <person name="de Oliveira D.M."/>
            <person name="Golenbock D."/>
            <person name="Grisard E.C."/>
            <person name="Fantinatti-Garboggini F."/>
            <person name="de Carvalho F.M."/>
            <person name="Barcellos F.G."/>
            <person name="Prosdocimi F."/>
            <person name="May G."/>
            <person name="Azevedo Junior G.M."/>
            <person name="Guimaraes G.M."/>
            <person name="Goldman G.H."/>
            <person name="Padilha I.Q."/>
            <person name="Batista Jda S."/>
            <person name="Ferro J.A."/>
            <person name="Ribeiro J.M."/>
            <person name="Fietto J.L."/>
            <person name="Dabbas K.M."/>
            <person name="Cerdeira L."/>
            <person name="Agnez-Lima L.F."/>
            <person name="Brocchi M."/>
            <person name="de Carvalho M.O."/>
            <person name="Teixeira Mde M."/>
            <person name="Diniz Maia Mde M."/>
            <person name="Goldman M.H."/>
            <person name="Cruz Schneider M.P."/>
            <person name="Felipe M.S."/>
            <person name="Hungria M."/>
            <person name="Nicolas M.F."/>
            <person name="Pereira M."/>
            <person name="Montes M.A."/>
            <person name="Cantao M.E."/>
            <person name="Vincentz M."/>
            <person name="Rafael M.S."/>
            <person name="Silverman N."/>
            <person name="Stoco P.H."/>
            <person name="Souza R.C."/>
            <person name="Vicentini R."/>
            <person name="Gazzinelli R.T."/>
            <person name="Neves Rde O."/>
            <person name="Silva R."/>
            <person name="Astolfi-Filho S."/>
            <person name="Maciel T.E."/>
            <person name="Urmenyi T.P."/>
            <person name="Tadei W.P."/>
            <person name="Camargo E.P."/>
            <person name="de Vasconcelos A.T."/>
        </authorList>
    </citation>
    <scope>NUCLEOTIDE SEQUENCE</scope>
</reference>
<dbReference type="PANTHER" id="PTHR24359:SF26">
    <property type="entry name" value="SERINE_THREONINE-PROTEIN KINASE MENG-PO"/>
    <property type="match status" value="1"/>
</dbReference>
<organism evidence="3">
    <name type="scientific">Anopheles darlingi</name>
    <name type="common">Mosquito</name>
    <dbReference type="NCBI Taxonomy" id="43151"/>
    <lineage>
        <taxon>Eukaryota</taxon>
        <taxon>Metazoa</taxon>
        <taxon>Ecdysozoa</taxon>
        <taxon>Arthropoda</taxon>
        <taxon>Hexapoda</taxon>
        <taxon>Insecta</taxon>
        <taxon>Pterygota</taxon>
        <taxon>Neoptera</taxon>
        <taxon>Endopterygota</taxon>
        <taxon>Diptera</taxon>
        <taxon>Nematocera</taxon>
        <taxon>Culicoidea</taxon>
        <taxon>Culicidae</taxon>
        <taxon>Anophelinae</taxon>
        <taxon>Anopheles</taxon>
    </lineage>
</organism>
<dbReference type="InterPro" id="IPR008271">
    <property type="entry name" value="Ser/Thr_kinase_AS"/>
</dbReference>
<dbReference type="AlphaFoldDB" id="W5JIM2"/>
<sequence length="529" mass="60442">MKNIPATGPIMKLSESKSDTSIIATLYKSINNSYRRLSNTSNVLHRIPDMEIPCMAIADEYDIEKMIAEGCFAKIFLAHHRPTGTTVVLKAIHTELTSLKEFIREFHYNYQLSHHPNILSCYQVKFQTKEYYVYAQEHAPFGDLAANVGASGLPESSCKKIAEQLSSALGFMHLKSLVHRDLKLENVLVFTPDFSRIKLCDFGTTTREGVLVSRNNKTWTAFLSPEVLEVVKNERFICKASSDSWQFGIVLYVCLTGATPWKSADWVRDAKYAAFMKYQKRETTKIPENFRRFTPRLLRAFRRIFDHREEDRAKVTDIMKYMKNRWMDGKITVSKSASNIASVGQHQGQGPHHQQQQHQQHTSSDQDSVKYINHRESRNSFDGRLRARRMTSAGALTPDSVPGSVSFGGSGTADHQEAIRSKVWDWLETNDLSCSGSVDDLTFWSDTKTLQLKKQQMQQQQQQQHPQLRRQSVGGLQIHHHQQQLQQHQHQQDLITFTESHSHGTMSSSIVRESRTITSSSSSNAKMFK</sequence>
<dbReference type="EMBL" id="ADMH02001141">
    <property type="protein sequence ID" value="ETN63956.1"/>
    <property type="molecule type" value="Genomic_DNA"/>
</dbReference>
<dbReference type="SUPFAM" id="SSF56112">
    <property type="entry name" value="Protein kinase-like (PK-like)"/>
    <property type="match status" value="1"/>
</dbReference>
<dbReference type="eggNOG" id="KOG1345">
    <property type="taxonomic scope" value="Eukaryota"/>
</dbReference>
<dbReference type="PANTHER" id="PTHR24359">
    <property type="entry name" value="SERINE/THREONINE-PROTEIN KINASE SBK1"/>
    <property type="match status" value="1"/>
</dbReference>
<evidence type="ECO:0000313" key="3">
    <source>
        <dbReference type="EMBL" id="ETN63956.1"/>
    </source>
</evidence>
<dbReference type="Pfam" id="PF00069">
    <property type="entry name" value="Pkinase"/>
    <property type="match status" value="1"/>
</dbReference>
<dbReference type="GO" id="GO:0005524">
    <property type="term" value="F:ATP binding"/>
    <property type="evidence" value="ECO:0007669"/>
    <property type="project" value="InterPro"/>
</dbReference>
<protein>
    <submittedName>
        <fullName evidence="3">Serine/threonine-protein kinase SBK1</fullName>
    </submittedName>
</protein>
<dbReference type="STRING" id="43151.W5JIM2"/>
<dbReference type="VEuPathDB" id="VectorBase:ADAC004313"/>
<dbReference type="PROSITE" id="PS00108">
    <property type="entry name" value="PROTEIN_KINASE_ST"/>
    <property type="match status" value="1"/>
</dbReference>
<feature type="compositionally biased region" description="Low complexity" evidence="1">
    <location>
        <begin position="455"/>
        <end position="471"/>
    </location>
</feature>
<dbReference type="GO" id="GO:0004674">
    <property type="term" value="F:protein serine/threonine kinase activity"/>
    <property type="evidence" value="ECO:0007669"/>
    <property type="project" value="TreeGrafter"/>
</dbReference>
<keyword evidence="5" id="KW-1185">Reference proteome</keyword>
<feature type="compositionally biased region" description="Low complexity" evidence="1">
    <location>
        <begin position="344"/>
        <end position="361"/>
    </location>
</feature>
<reference evidence="3 5" key="1">
    <citation type="journal article" date="2010" name="BMC Genomics">
        <title>Combination of measures distinguishes pre-miRNAs from other stem-loops in the genome of the newly sequenced Anopheles darlingi.</title>
        <authorList>
            <person name="Mendes N.D."/>
            <person name="Freitas A.T."/>
            <person name="Vasconcelos A.T."/>
            <person name="Sagot M.F."/>
        </authorList>
    </citation>
    <scope>NUCLEOTIDE SEQUENCE</scope>
</reference>
<gene>
    <name evidence="3" type="ORF">AND_004313</name>
</gene>
<dbReference type="FunCoup" id="W5JIM2">
    <property type="interactions" value="2"/>
</dbReference>
<dbReference type="VEuPathDB" id="VectorBase:ADAR2_001008"/>